<accession>A0ABR2KNG0</accession>
<dbReference type="Proteomes" id="UP001470230">
    <property type="component" value="Unassembled WGS sequence"/>
</dbReference>
<proteinExistence type="predicted"/>
<name>A0ABR2KNG0_9EUKA</name>
<evidence type="ECO:0000313" key="2">
    <source>
        <dbReference type="Proteomes" id="UP001470230"/>
    </source>
</evidence>
<dbReference type="EMBL" id="JAPFFF010000004">
    <property type="protein sequence ID" value="KAK8891500.1"/>
    <property type="molecule type" value="Genomic_DNA"/>
</dbReference>
<organism evidence="1 2">
    <name type="scientific">Tritrichomonas musculus</name>
    <dbReference type="NCBI Taxonomy" id="1915356"/>
    <lineage>
        <taxon>Eukaryota</taxon>
        <taxon>Metamonada</taxon>
        <taxon>Parabasalia</taxon>
        <taxon>Tritrichomonadida</taxon>
        <taxon>Tritrichomonadidae</taxon>
        <taxon>Tritrichomonas</taxon>
    </lineage>
</organism>
<sequence>MNKVEASFDGIEDPTCYLFSFAKSLSAVLKNSPFKDYSEDIIATSGFAFRMWAAEDLCPSATSIWTFHDQKTWVENGGLLCDYVERLWDQDSIENERREQAIALIKKSIDNGIAVVSWDVSNAEWGIINGYNDSEKILSIVKVNREVTSLPFEKLGKIEIPILSVLSIIGKTDKSREEINKGMMRIASSHLRGEEWSSKNKKGLEVYPFLIDYINKKISSDVSWNLEYYIGTYASLKLYALKYFNKYKMSQFSEKYNIIFNEWLNAFNALKSGDVTSNEIKSKIVKHLENAYKEEKKALELMEKYC</sequence>
<reference evidence="1 2" key="1">
    <citation type="submission" date="2024-04" db="EMBL/GenBank/DDBJ databases">
        <title>Tritrichomonas musculus Genome.</title>
        <authorList>
            <person name="Alves-Ferreira E."/>
            <person name="Grigg M."/>
            <person name="Lorenzi H."/>
            <person name="Galac M."/>
        </authorList>
    </citation>
    <scope>NUCLEOTIDE SEQUENCE [LARGE SCALE GENOMIC DNA]</scope>
    <source>
        <strain evidence="1 2">EAF2021</strain>
    </source>
</reference>
<protein>
    <submittedName>
        <fullName evidence="1">Uncharacterized protein</fullName>
    </submittedName>
</protein>
<evidence type="ECO:0000313" key="1">
    <source>
        <dbReference type="EMBL" id="KAK8891500.1"/>
    </source>
</evidence>
<keyword evidence="2" id="KW-1185">Reference proteome</keyword>
<comment type="caution">
    <text evidence="1">The sequence shown here is derived from an EMBL/GenBank/DDBJ whole genome shotgun (WGS) entry which is preliminary data.</text>
</comment>
<gene>
    <name evidence="1" type="ORF">M9Y10_028710</name>
</gene>